<evidence type="ECO:0000313" key="2">
    <source>
        <dbReference type="Proteomes" id="UP001228690"/>
    </source>
</evidence>
<dbReference type="Proteomes" id="UP001228690">
    <property type="component" value="Chromosome"/>
</dbReference>
<sequence length="51" mass="5595">MARGFPIGISSCGRLKAATTTRRNGQAQQFKAQQFKVKTGQQELLFSFGFG</sequence>
<keyword evidence="2" id="KW-1185">Reference proteome</keyword>
<organism evidence="1 2">
    <name type="scientific">Candidatus Haliotispira prima</name>
    <dbReference type="NCBI Taxonomy" id="3034016"/>
    <lineage>
        <taxon>Bacteria</taxon>
        <taxon>Pseudomonadati</taxon>
        <taxon>Spirochaetota</taxon>
        <taxon>Spirochaetia</taxon>
        <taxon>Spirochaetales</taxon>
        <taxon>Spirochaetaceae</taxon>
        <taxon>Candidatus Haliotispira</taxon>
    </lineage>
</organism>
<name>A0ABY8MIP0_9SPIO</name>
<dbReference type="RefSeq" id="WP_326928077.1">
    <property type="nucleotide sequence ID" value="NZ_CP123443.1"/>
</dbReference>
<reference evidence="1 2" key="1">
    <citation type="submission" date="2023-04" db="EMBL/GenBank/DDBJ databases">
        <title>Spirochaete genome identified in red abalone sample constitutes a novel genus.</title>
        <authorList>
            <person name="Sharma S.P."/>
            <person name="Purcell C.M."/>
            <person name="Hyde J.R."/>
            <person name="Severin A.J."/>
        </authorList>
    </citation>
    <scope>NUCLEOTIDE SEQUENCE [LARGE SCALE GENOMIC DNA]</scope>
    <source>
        <strain evidence="1 2">SP-2023</strain>
    </source>
</reference>
<evidence type="ECO:0000313" key="1">
    <source>
        <dbReference type="EMBL" id="WGK69882.1"/>
    </source>
</evidence>
<proteinExistence type="predicted"/>
<gene>
    <name evidence="1" type="ORF">P0082_03215</name>
</gene>
<accession>A0ABY8MIP0</accession>
<protein>
    <submittedName>
        <fullName evidence="1">Uncharacterized protein</fullName>
    </submittedName>
</protein>
<dbReference type="EMBL" id="CP123443">
    <property type="protein sequence ID" value="WGK69882.1"/>
    <property type="molecule type" value="Genomic_DNA"/>
</dbReference>